<name>A0AAV6V8Z9_9ARAC</name>
<feature type="compositionally biased region" description="Basic and acidic residues" evidence="1">
    <location>
        <begin position="27"/>
        <end position="36"/>
    </location>
</feature>
<proteinExistence type="predicted"/>
<feature type="compositionally biased region" description="Polar residues" evidence="1">
    <location>
        <begin position="13"/>
        <end position="25"/>
    </location>
</feature>
<evidence type="ECO:0000256" key="1">
    <source>
        <dbReference type="SAM" id="MobiDB-lite"/>
    </source>
</evidence>
<evidence type="ECO:0000313" key="2">
    <source>
        <dbReference type="EMBL" id="KAG8193107.1"/>
    </source>
</evidence>
<comment type="caution">
    <text evidence="2">The sequence shown here is derived from an EMBL/GenBank/DDBJ whole genome shotgun (WGS) entry which is preliminary data.</text>
</comment>
<accession>A0AAV6V8Z9</accession>
<organism evidence="2 3">
    <name type="scientific">Oedothorax gibbosus</name>
    <dbReference type="NCBI Taxonomy" id="931172"/>
    <lineage>
        <taxon>Eukaryota</taxon>
        <taxon>Metazoa</taxon>
        <taxon>Ecdysozoa</taxon>
        <taxon>Arthropoda</taxon>
        <taxon>Chelicerata</taxon>
        <taxon>Arachnida</taxon>
        <taxon>Araneae</taxon>
        <taxon>Araneomorphae</taxon>
        <taxon>Entelegynae</taxon>
        <taxon>Araneoidea</taxon>
        <taxon>Linyphiidae</taxon>
        <taxon>Erigoninae</taxon>
        <taxon>Oedothorax</taxon>
    </lineage>
</organism>
<protein>
    <submittedName>
        <fullName evidence="2">Uncharacterized protein</fullName>
    </submittedName>
</protein>
<reference evidence="2 3" key="1">
    <citation type="journal article" date="2022" name="Nat. Ecol. Evol.">
        <title>A masculinizing supergene underlies an exaggerated male reproductive morph in a spider.</title>
        <authorList>
            <person name="Hendrickx F."/>
            <person name="De Corte Z."/>
            <person name="Sonet G."/>
            <person name="Van Belleghem S.M."/>
            <person name="Kostlbacher S."/>
            <person name="Vangestel C."/>
        </authorList>
    </citation>
    <scope>NUCLEOTIDE SEQUENCE [LARGE SCALE GENOMIC DNA]</scope>
    <source>
        <strain evidence="2">W744_W776</strain>
    </source>
</reference>
<feature type="region of interest" description="Disordered" evidence="1">
    <location>
        <begin position="1"/>
        <end position="38"/>
    </location>
</feature>
<keyword evidence="3" id="KW-1185">Reference proteome</keyword>
<sequence>MRHQHRNHPVGHPTTTAIHPTSFSSREPAKVEHNDSFRGSVPFIPDVDPFREITRVKVRFPAVDTWML</sequence>
<gene>
    <name evidence="2" type="ORF">JTE90_013866</name>
</gene>
<dbReference type="EMBL" id="JAFNEN010000130">
    <property type="protein sequence ID" value="KAG8193107.1"/>
    <property type="molecule type" value="Genomic_DNA"/>
</dbReference>
<evidence type="ECO:0000313" key="3">
    <source>
        <dbReference type="Proteomes" id="UP000827092"/>
    </source>
</evidence>
<dbReference type="Proteomes" id="UP000827092">
    <property type="component" value="Unassembled WGS sequence"/>
</dbReference>
<dbReference type="AlphaFoldDB" id="A0AAV6V8Z9"/>